<reference evidence="10" key="1">
    <citation type="submission" date="2023-06" db="EMBL/GenBank/DDBJ databases">
        <title>Black Yeasts Isolated from many extreme environments.</title>
        <authorList>
            <person name="Coleine C."/>
            <person name="Stajich J.E."/>
            <person name="Selbmann L."/>
        </authorList>
    </citation>
    <scope>NUCLEOTIDE SEQUENCE</scope>
    <source>
        <strain evidence="10">CCFEE 5200</strain>
    </source>
</reference>
<keyword evidence="5 8" id="KW-1133">Transmembrane helix</keyword>
<name>A0AAN6KNT6_9PEZI</name>
<comment type="caution">
    <text evidence="10">The sequence shown here is derived from an EMBL/GenBank/DDBJ whole genome shotgun (WGS) entry which is preliminary data.</text>
</comment>
<dbReference type="GO" id="GO:0016020">
    <property type="term" value="C:membrane"/>
    <property type="evidence" value="ECO:0007669"/>
    <property type="project" value="UniProtKB-SubCell"/>
</dbReference>
<feature type="transmembrane region" description="Helical" evidence="8">
    <location>
        <begin position="12"/>
        <end position="29"/>
    </location>
</feature>
<dbReference type="PRINTS" id="PR00171">
    <property type="entry name" value="SUGRTRNSPORT"/>
</dbReference>
<dbReference type="InterPro" id="IPR005829">
    <property type="entry name" value="Sugar_transporter_CS"/>
</dbReference>
<protein>
    <recommendedName>
        <fullName evidence="9">Major facilitator superfamily (MFS) profile domain-containing protein</fullName>
    </recommendedName>
</protein>
<comment type="similarity">
    <text evidence="2">Belongs to the major facilitator superfamily. Sugar transporter (TC 2.A.1.1) family.</text>
</comment>
<keyword evidence="11" id="KW-1185">Reference proteome</keyword>
<feature type="transmembrane region" description="Helical" evidence="8">
    <location>
        <begin position="328"/>
        <end position="348"/>
    </location>
</feature>
<evidence type="ECO:0000256" key="6">
    <source>
        <dbReference type="ARBA" id="ARBA00023136"/>
    </source>
</evidence>
<evidence type="ECO:0000256" key="1">
    <source>
        <dbReference type="ARBA" id="ARBA00004141"/>
    </source>
</evidence>
<keyword evidence="3" id="KW-0813">Transport</keyword>
<feature type="region of interest" description="Disordered" evidence="7">
    <location>
        <begin position="535"/>
        <end position="566"/>
    </location>
</feature>
<keyword evidence="4 8" id="KW-0812">Transmembrane</keyword>
<feature type="transmembrane region" description="Helical" evidence="8">
    <location>
        <begin position="294"/>
        <end position="316"/>
    </location>
</feature>
<feature type="transmembrane region" description="Helical" evidence="8">
    <location>
        <begin position="387"/>
        <end position="413"/>
    </location>
</feature>
<dbReference type="InterPro" id="IPR020846">
    <property type="entry name" value="MFS_dom"/>
</dbReference>
<dbReference type="SUPFAM" id="SSF103473">
    <property type="entry name" value="MFS general substrate transporter"/>
    <property type="match status" value="1"/>
</dbReference>
<dbReference type="Gene3D" id="1.20.1250.20">
    <property type="entry name" value="MFS general substrate transporter like domains"/>
    <property type="match status" value="1"/>
</dbReference>
<feature type="transmembrane region" description="Helical" evidence="8">
    <location>
        <begin position="360"/>
        <end position="381"/>
    </location>
</feature>
<gene>
    <name evidence="10" type="ORF">LTR91_008771</name>
</gene>
<evidence type="ECO:0000256" key="4">
    <source>
        <dbReference type="ARBA" id="ARBA00022692"/>
    </source>
</evidence>
<dbReference type="PROSITE" id="PS50850">
    <property type="entry name" value="MFS"/>
    <property type="match status" value="1"/>
</dbReference>
<feature type="transmembrane region" description="Helical" evidence="8">
    <location>
        <begin position="156"/>
        <end position="173"/>
    </location>
</feature>
<evidence type="ECO:0000313" key="11">
    <source>
        <dbReference type="Proteomes" id="UP001175353"/>
    </source>
</evidence>
<evidence type="ECO:0000256" key="3">
    <source>
        <dbReference type="ARBA" id="ARBA00022448"/>
    </source>
</evidence>
<keyword evidence="6 8" id="KW-0472">Membrane</keyword>
<evidence type="ECO:0000256" key="7">
    <source>
        <dbReference type="SAM" id="MobiDB-lite"/>
    </source>
</evidence>
<dbReference type="InterPro" id="IPR003663">
    <property type="entry name" value="Sugar/inositol_transpt"/>
</dbReference>
<dbReference type="Pfam" id="PF00083">
    <property type="entry name" value="Sugar_tr"/>
    <property type="match status" value="2"/>
</dbReference>
<proteinExistence type="inferred from homology"/>
<dbReference type="InterPro" id="IPR036259">
    <property type="entry name" value="MFS_trans_sf"/>
</dbReference>
<organism evidence="10 11">
    <name type="scientific">Friedmanniomyces endolithicus</name>
    <dbReference type="NCBI Taxonomy" id="329885"/>
    <lineage>
        <taxon>Eukaryota</taxon>
        <taxon>Fungi</taxon>
        <taxon>Dikarya</taxon>
        <taxon>Ascomycota</taxon>
        <taxon>Pezizomycotina</taxon>
        <taxon>Dothideomycetes</taxon>
        <taxon>Dothideomycetidae</taxon>
        <taxon>Mycosphaerellales</taxon>
        <taxon>Teratosphaeriaceae</taxon>
        <taxon>Friedmanniomyces</taxon>
    </lineage>
</organism>
<dbReference type="PROSITE" id="PS00216">
    <property type="entry name" value="SUGAR_TRANSPORT_1"/>
    <property type="match status" value="1"/>
</dbReference>
<evidence type="ECO:0000256" key="8">
    <source>
        <dbReference type="SAM" id="Phobius"/>
    </source>
</evidence>
<dbReference type="GO" id="GO:0005351">
    <property type="term" value="F:carbohydrate:proton symporter activity"/>
    <property type="evidence" value="ECO:0007669"/>
    <property type="project" value="TreeGrafter"/>
</dbReference>
<feature type="transmembrane region" description="Helical" evidence="8">
    <location>
        <begin position="458"/>
        <end position="475"/>
    </location>
</feature>
<feature type="transmembrane region" description="Helical" evidence="8">
    <location>
        <begin position="433"/>
        <end position="452"/>
    </location>
</feature>
<feature type="domain" description="Major facilitator superfamily (MFS) profile" evidence="9">
    <location>
        <begin position="16"/>
        <end position="479"/>
    </location>
</feature>
<dbReference type="FunFam" id="1.20.1250.20:FF:000061">
    <property type="entry name" value="MFS sugar transporter"/>
    <property type="match status" value="1"/>
</dbReference>
<feature type="transmembrane region" description="Helical" evidence="8">
    <location>
        <begin position="185"/>
        <end position="204"/>
    </location>
</feature>
<evidence type="ECO:0000313" key="10">
    <source>
        <dbReference type="EMBL" id="KAK0990829.1"/>
    </source>
</evidence>
<dbReference type="AlphaFoldDB" id="A0AAN6KNT6"/>
<dbReference type="PANTHER" id="PTHR48022:SF68">
    <property type="entry name" value="MAJOR FACILITATOR SUPERFAMILY (MFS) PROFILE DOMAIN-CONTAINING PROTEIN-RELATED"/>
    <property type="match status" value="1"/>
</dbReference>
<evidence type="ECO:0000259" key="9">
    <source>
        <dbReference type="PROSITE" id="PS50850"/>
    </source>
</evidence>
<dbReference type="InterPro" id="IPR050360">
    <property type="entry name" value="MFS_Sugar_Transporters"/>
</dbReference>
<dbReference type="Proteomes" id="UP001175353">
    <property type="component" value="Unassembled WGS sequence"/>
</dbReference>
<evidence type="ECO:0000256" key="2">
    <source>
        <dbReference type="ARBA" id="ARBA00010992"/>
    </source>
</evidence>
<dbReference type="InterPro" id="IPR005828">
    <property type="entry name" value="MFS_sugar_transport-like"/>
</dbReference>
<evidence type="ECO:0000256" key="5">
    <source>
        <dbReference type="ARBA" id="ARBA00022989"/>
    </source>
</evidence>
<comment type="subcellular location">
    <subcellularLocation>
        <location evidence="1">Membrane</location>
        <topology evidence="1">Multi-pass membrane protein</topology>
    </subcellularLocation>
</comment>
<dbReference type="EMBL" id="JAUJLE010000069">
    <property type="protein sequence ID" value="KAK0990829.1"/>
    <property type="molecule type" value="Genomic_DNA"/>
</dbReference>
<feature type="transmembrane region" description="Helical" evidence="8">
    <location>
        <begin position="71"/>
        <end position="92"/>
    </location>
</feature>
<sequence length="566" mass="62450">MGNFYGLRGTKLNIAIAIVAGTDFALFGYDQGVMGGLLTLNSFLKYFPQIDTQKPPGNNASKASNVQGITVGAYTLGCFFGAVATIWLGNFLGRKRTIMVGSTIMIVGAAIQCSSFSLGQLIAARLLTGFGNGMNTSTVPTWQSETSKSHRRGQMVMIEGSLIVFGVMLSYWIDLGFSFLDPSDVSWRFPIAFQILLAVFIVCCELHRQLTSSNNHTNNFPVIPGLPESPRWLILKGREARALEVMAALSDLPEDDPAVLDEFKAVKDTVFEMAQGSFSDSFRTNRNRNLHRTILAYVNQMFQQISGINIITYYAATIFHNNIGMSAFMSRLLAALNGTEYFIASWVAIFTIEKFGRRKLMLFGAAGQALSMAVLAGTTSVPGNAPLGIIAAVFLFVFNSFFAVGWLGMTWLYPAEITPLDIRAPANAISTTANWIFNFMVVMVTPVAFNAIQWKTYLVFAAINAFMVPCVYFFFPETAYRSLEEMDEIFHQAKGLRGALTVVKIAREQPHRYGKNGELLIAWEDTEDARDVERRRSSIVPHGAAGATEKFDGSTFENGGEKREHM</sequence>
<accession>A0AAN6KNT6</accession>
<dbReference type="PANTHER" id="PTHR48022">
    <property type="entry name" value="PLASTIDIC GLUCOSE TRANSPORTER 4"/>
    <property type="match status" value="1"/>
</dbReference>